<evidence type="ECO:0000313" key="2">
    <source>
        <dbReference type="EMBL" id="AND68918.1"/>
    </source>
</evidence>
<dbReference type="GO" id="GO:0008703">
    <property type="term" value="F:5-amino-6-(5-phosphoribosylamino)uracil reductase activity"/>
    <property type="evidence" value="ECO:0007669"/>
    <property type="project" value="InterPro"/>
</dbReference>
<dbReference type="PANTHER" id="PTHR38011:SF2">
    <property type="entry name" value="BIFUNCTIONAL DEAMINASE-REDUCTASE DOMAIN PROTEIN"/>
    <property type="match status" value="1"/>
</dbReference>
<dbReference type="SUPFAM" id="SSF53597">
    <property type="entry name" value="Dihydrofolate reductase-like"/>
    <property type="match status" value="1"/>
</dbReference>
<dbReference type="AlphaFoldDB" id="A0A160N0Y2"/>
<reference evidence="2 3" key="1">
    <citation type="submission" date="2016-02" db="EMBL/GenBank/DDBJ databases">
        <title>Complete genome sequencing and analysis of ATSB10, Dyella thiooxydans isolated from rhizosphere soil of sunflower (Helianthus annuus L.).</title>
        <authorList>
            <person name="Lee Y."/>
            <person name="Hwangbo K."/>
            <person name="Chung H."/>
            <person name="Yoo J."/>
            <person name="Kim K.Y."/>
            <person name="Sa T.M."/>
            <person name="Um Y."/>
            <person name="Madhaiyan M."/>
        </authorList>
    </citation>
    <scope>NUCLEOTIDE SEQUENCE [LARGE SCALE GENOMIC DNA]</scope>
    <source>
        <strain evidence="2 3">ATSB10</strain>
    </source>
</reference>
<dbReference type="PATRIC" id="fig|445710.3.peg.1459"/>
<name>A0A160N0Y2_9GAMM</name>
<dbReference type="Proteomes" id="UP000077255">
    <property type="component" value="Chromosome"/>
</dbReference>
<evidence type="ECO:0000313" key="3">
    <source>
        <dbReference type="Proteomes" id="UP000077255"/>
    </source>
</evidence>
<accession>A0A160N0Y2</accession>
<dbReference type="KEGG" id="dtx:ATSB10_14640"/>
<dbReference type="EMBL" id="CP014841">
    <property type="protein sequence ID" value="AND68918.1"/>
    <property type="molecule type" value="Genomic_DNA"/>
</dbReference>
<dbReference type="Pfam" id="PF01872">
    <property type="entry name" value="RibD_C"/>
    <property type="match status" value="1"/>
</dbReference>
<dbReference type="STRING" id="445710.ATSB10_14640"/>
<dbReference type="GO" id="GO:0009231">
    <property type="term" value="P:riboflavin biosynthetic process"/>
    <property type="evidence" value="ECO:0007669"/>
    <property type="project" value="InterPro"/>
</dbReference>
<dbReference type="InterPro" id="IPR024072">
    <property type="entry name" value="DHFR-like_dom_sf"/>
</dbReference>
<dbReference type="InterPro" id="IPR002734">
    <property type="entry name" value="RibDG_C"/>
</dbReference>
<dbReference type="OrthoDB" id="7342392at2"/>
<proteinExistence type="predicted"/>
<feature type="domain" description="Bacterial bifunctional deaminase-reductase C-terminal" evidence="1">
    <location>
        <begin position="2"/>
        <end position="188"/>
    </location>
</feature>
<protein>
    <recommendedName>
        <fullName evidence="1">Bacterial bifunctional deaminase-reductase C-terminal domain-containing protein</fullName>
    </recommendedName>
</protein>
<dbReference type="RefSeq" id="WP_063671626.1">
    <property type="nucleotide sequence ID" value="NZ_CP014841.1"/>
</dbReference>
<dbReference type="InterPro" id="IPR050765">
    <property type="entry name" value="Riboflavin_Biosynth_HTPR"/>
</dbReference>
<dbReference type="PANTHER" id="PTHR38011">
    <property type="entry name" value="DIHYDROFOLATE REDUCTASE FAMILY PROTEIN (AFU_ORTHOLOGUE AFUA_8G06820)"/>
    <property type="match status" value="1"/>
</dbReference>
<dbReference type="Gene3D" id="3.40.430.10">
    <property type="entry name" value="Dihydrofolate Reductase, subunit A"/>
    <property type="match status" value="1"/>
</dbReference>
<sequence>MRKLIVPAFVTLDGVIQSPGSPDEDTGDGFTHGGWFWPYADEATDAMEALFQQPFELMLGRRTYDGFASFWPEVAADSPLHTTADLFNAATKHVATHRPDVLPWDHSQALGPDIIAAVRALKQSDGPPLLTQGSSELVQQLLAGDLVDELILIVVPILLGTGKRLFDDRARPTAFRPVSSTTSSKGNVVIHYVREGEVAVASTAT</sequence>
<evidence type="ECO:0000259" key="1">
    <source>
        <dbReference type="Pfam" id="PF01872"/>
    </source>
</evidence>
<organism evidence="2 3">
    <name type="scientific">Dyella thiooxydans</name>
    <dbReference type="NCBI Taxonomy" id="445710"/>
    <lineage>
        <taxon>Bacteria</taxon>
        <taxon>Pseudomonadati</taxon>
        <taxon>Pseudomonadota</taxon>
        <taxon>Gammaproteobacteria</taxon>
        <taxon>Lysobacterales</taxon>
        <taxon>Rhodanobacteraceae</taxon>
        <taxon>Dyella</taxon>
    </lineage>
</organism>
<keyword evidence="3" id="KW-1185">Reference proteome</keyword>
<gene>
    <name evidence="2" type="ORF">ATSB10_14640</name>
</gene>